<keyword evidence="4 6" id="KW-1133">Transmembrane helix</keyword>
<keyword evidence="5 6" id="KW-0472">Membrane</keyword>
<evidence type="ECO:0000256" key="3">
    <source>
        <dbReference type="ARBA" id="ARBA00022692"/>
    </source>
</evidence>
<organism evidence="8">
    <name type="scientific">Acidithiobacillus ferrianus</name>
    <dbReference type="NCBI Taxonomy" id="2678518"/>
    <lineage>
        <taxon>Bacteria</taxon>
        <taxon>Pseudomonadati</taxon>
        <taxon>Pseudomonadota</taxon>
        <taxon>Acidithiobacillia</taxon>
        <taxon>Acidithiobacillales</taxon>
        <taxon>Acidithiobacillaceae</taxon>
        <taxon>Acidithiobacillus</taxon>
    </lineage>
</organism>
<name>A0A845UET6_9PROT</name>
<dbReference type="GO" id="GO:0005886">
    <property type="term" value="C:plasma membrane"/>
    <property type="evidence" value="ECO:0007669"/>
    <property type="project" value="UniProtKB-SubCell"/>
</dbReference>
<sequence length="175" mass="18793">MTWFLATLAHLIHLATPLLQTYGLWGLVGILFAENLGVVFAPGESVVVTAGFLAAKGVFSIAIVLPLAMLAAILGGYLAYGLGVRYGHAGLIRFGKYVWITPEKISRVHNFFQRFGAPVVAIGRFIVPLRQLQGYIAGSAEMGFRAYAIWSAVGAVLWVSTWGGGAWWLAESIPG</sequence>
<accession>A0A845UET6</accession>
<gene>
    <name evidence="8" type="ORF">GL267_07005</name>
</gene>
<evidence type="ECO:0000256" key="6">
    <source>
        <dbReference type="SAM" id="Phobius"/>
    </source>
</evidence>
<feature type="transmembrane region" description="Helical" evidence="6">
    <location>
        <begin position="147"/>
        <end position="170"/>
    </location>
</feature>
<dbReference type="RefSeq" id="WP_163097635.1">
    <property type="nucleotide sequence ID" value="NZ_CP127523.1"/>
</dbReference>
<proteinExistence type="predicted"/>
<dbReference type="AlphaFoldDB" id="A0A845UET6"/>
<reference evidence="8" key="1">
    <citation type="submission" date="2019-11" db="EMBL/GenBank/DDBJ databases">
        <title>Acidithiobacillus ferrianus sp. nov.: a facultatively anaerobic and extremely acidophilic chemolithoautotroph.</title>
        <authorList>
            <person name="Norris P.R."/>
            <person name="Falagan C."/>
            <person name="Moya-Beltran A."/>
            <person name="Castro M."/>
            <person name="Quatrini R."/>
            <person name="Johnson D.B."/>
        </authorList>
    </citation>
    <scope>NUCLEOTIDE SEQUENCE [LARGE SCALE GENOMIC DNA]</scope>
    <source>
        <strain evidence="8">MG</strain>
    </source>
</reference>
<dbReference type="Pfam" id="PF09335">
    <property type="entry name" value="VTT_dom"/>
    <property type="match status" value="1"/>
</dbReference>
<protein>
    <submittedName>
        <fullName evidence="8">DedA family protein</fullName>
    </submittedName>
</protein>
<evidence type="ECO:0000256" key="1">
    <source>
        <dbReference type="ARBA" id="ARBA00004651"/>
    </source>
</evidence>
<keyword evidence="3 6" id="KW-0812">Transmembrane</keyword>
<dbReference type="PANTHER" id="PTHR42709">
    <property type="entry name" value="ALKALINE PHOSPHATASE LIKE PROTEIN"/>
    <property type="match status" value="1"/>
</dbReference>
<dbReference type="EMBL" id="WNJL01000030">
    <property type="protein sequence ID" value="NDU42394.1"/>
    <property type="molecule type" value="Genomic_DNA"/>
</dbReference>
<evidence type="ECO:0000313" key="8">
    <source>
        <dbReference type="EMBL" id="NDU42394.1"/>
    </source>
</evidence>
<dbReference type="PANTHER" id="PTHR42709:SF6">
    <property type="entry name" value="UNDECAPRENYL PHOSPHATE TRANSPORTER A"/>
    <property type="match status" value="1"/>
</dbReference>
<dbReference type="InterPro" id="IPR032816">
    <property type="entry name" value="VTT_dom"/>
</dbReference>
<evidence type="ECO:0000259" key="7">
    <source>
        <dbReference type="Pfam" id="PF09335"/>
    </source>
</evidence>
<keyword evidence="2" id="KW-1003">Cell membrane</keyword>
<evidence type="ECO:0000256" key="5">
    <source>
        <dbReference type="ARBA" id="ARBA00023136"/>
    </source>
</evidence>
<feature type="transmembrane region" description="Helical" evidence="6">
    <location>
        <begin position="57"/>
        <end position="80"/>
    </location>
</feature>
<evidence type="ECO:0000256" key="4">
    <source>
        <dbReference type="ARBA" id="ARBA00022989"/>
    </source>
</evidence>
<feature type="domain" description="VTT" evidence="7">
    <location>
        <begin position="42"/>
        <end position="162"/>
    </location>
</feature>
<dbReference type="InterPro" id="IPR051311">
    <property type="entry name" value="DedA_domain"/>
</dbReference>
<evidence type="ECO:0000256" key="2">
    <source>
        <dbReference type="ARBA" id="ARBA00022475"/>
    </source>
</evidence>
<comment type="caution">
    <text evidence="8">The sequence shown here is derived from an EMBL/GenBank/DDBJ whole genome shotgun (WGS) entry which is preliminary data.</text>
</comment>
<comment type="subcellular location">
    <subcellularLocation>
        <location evidence="1">Cell membrane</location>
        <topology evidence="1">Multi-pass membrane protein</topology>
    </subcellularLocation>
</comment>